<keyword evidence="3" id="KW-0479">Metal-binding</keyword>
<comment type="cofactor">
    <cofactor evidence="6">
        <name>[2Fe-2S] cluster</name>
        <dbReference type="ChEBI" id="CHEBI:190135"/>
    </cofactor>
</comment>
<keyword evidence="8" id="KW-0560">Oxidoreductase</keyword>
<name>A0ABU7M1A7_9PROT</name>
<evidence type="ECO:0000313" key="9">
    <source>
        <dbReference type="Proteomes" id="UP001310692"/>
    </source>
</evidence>
<dbReference type="NCBIfam" id="TIGR01958">
    <property type="entry name" value="nuoE_fam"/>
    <property type="match status" value="1"/>
</dbReference>
<evidence type="ECO:0000313" key="8">
    <source>
        <dbReference type="EMBL" id="MEE2567560.1"/>
    </source>
</evidence>
<comment type="caution">
    <text evidence="8">The sequence shown here is derived from an EMBL/GenBank/DDBJ whole genome shotgun (WGS) entry which is preliminary data.</text>
</comment>
<dbReference type="CDD" id="cd03064">
    <property type="entry name" value="TRX_Fd_NuoE"/>
    <property type="match status" value="1"/>
</dbReference>
<keyword evidence="2" id="KW-0001">2Fe-2S</keyword>
<dbReference type="Gene3D" id="3.40.30.10">
    <property type="entry name" value="Glutaredoxin"/>
    <property type="match status" value="1"/>
</dbReference>
<feature type="region of interest" description="Disordered" evidence="7">
    <location>
        <begin position="214"/>
        <end position="256"/>
    </location>
</feature>
<feature type="region of interest" description="Disordered" evidence="7">
    <location>
        <begin position="174"/>
        <end position="201"/>
    </location>
</feature>
<dbReference type="InterPro" id="IPR002023">
    <property type="entry name" value="NuoE-like"/>
</dbReference>
<reference evidence="8 9" key="1">
    <citation type="submission" date="2024-01" db="EMBL/GenBank/DDBJ databases">
        <title>Hyphobacterium bacterium isolated from marine sediment.</title>
        <authorList>
            <person name="Zhao S."/>
        </authorList>
    </citation>
    <scope>NUCLEOTIDE SEQUENCE [LARGE SCALE GENOMIC DNA]</scope>
    <source>
        <strain evidence="8 9">Y60-23</strain>
    </source>
</reference>
<dbReference type="NCBIfam" id="NF005724">
    <property type="entry name" value="PRK07539.1-4"/>
    <property type="match status" value="1"/>
</dbReference>
<feature type="compositionally biased region" description="Low complexity" evidence="7">
    <location>
        <begin position="219"/>
        <end position="238"/>
    </location>
</feature>
<dbReference type="PROSITE" id="PS01099">
    <property type="entry name" value="COMPLEX1_24K"/>
    <property type="match status" value="1"/>
</dbReference>
<comment type="similarity">
    <text evidence="1">Belongs to the complex I 24 kDa subunit family.</text>
</comment>
<protein>
    <submittedName>
        <fullName evidence="8">NADH-quinone oxidoreductase subunit NuoE</fullName>
        <ecNumber evidence="8">1.6.5.9</ecNumber>
    </submittedName>
</protein>
<proteinExistence type="inferred from homology"/>
<dbReference type="SUPFAM" id="SSF52833">
    <property type="entry name" value="Thioredoxin-like"/>
    <property type="match status" value="1"/>
</dbReference>
<evidence type="ECO:0000256" key="3">
    <source>
        <dbReference type="ARBA" id="ARBA00022723"/>
    </source>
</evidence>
<dbReference type="InterPro" id="IPR036249">
    <property type="entry name" value="Thioredoxin-like_sf"/>
</dbReference>
<dbReference type="InterPro" id="IPR041921">
    <property type="entry name" value="NuoE_N"/>
</dbReference>
<dbReference type="Pfam" id="PF01257">
    <property type="entry name" value="2Fe-2S_thioredx"/>
    <property type="match status" value="1"/>
</dbReference>
<dbReference type="Proteomes" id="UP001310692">
    <property type="component" value="Unassembled WGS sequence"/>
</dbReference>
<keyword evidence="4" id="KW-0408">Iron</keyword>
<evidence type="ECO:0000256" key="7">
    <source>
        <dbReference type="SAM" id="MobiDB-lite"/>
    </source>
</evidence>
<dbReference type="RefSeq" id="WP_330197125.1">
    <property type="nucleotide sequence ID" value="NZ_JAZDRO010000006.1"/>
</dbReference>
<dbReference type="EC" id="1.6.5.9" evidence="8"/>
<dbReference type="EMBL" id="JAZDRO010000006">
    <property type="protein sequence ID" value="MEE2567560.1"/>
    <property type="molecule type" value="Genomic_DNA"/>
</dbReference>
<evidence type="ECO:0000256" key="6">
    <source>
        <dbReference type="ARBA" id="ARBA00034078"/>
    </source>
</evidence>
<keyword evidence="5" id="KW-0411">Iron-sulfur</keyword>
<dbReference type="Gene3D" id="1.10.150.20">
    <property type="entry name" value="5' to 3' exonuclease, C-terminal subdomain"/>
    <property type="match status" value="1"/>
</dbReference>
<dbReference type="PANTHER" id="PTHR10371">
    <property type="entry name" value="NADH DEHYDROGENASE UBIQUINONE FLAVOPROTEIN 2, MITOCHONDRIAL"/>
    <property type="match status" value="1"/>
</dbReference>
<evidence type="ECO:0000256" key="4">
    <source>
        <dbReference type="ARBA" id="ARBA00023004"/>
    </source>
</evidence>
<gene>
    <name evidence="8" type="primary">nuoE</name>
    <name evidence="8" type="ORF">V0U35_12800</name>
</gene>
<dbReference type="GO" id="GO:0050136">
    <property type="term" value="F:NADH dehydrogenase (quinone) (non-electrogenic) activity"/>
    <property type="evidence" value="ECO:0007669"/>
    <property type="project" value="UniProtKB-EC"/>
</dbReference>
<keyword evidence="9" id="KW-1185">Reference proteome</keyword>
<evidence type="ECO:0000256" key="1">
    <source>
        <dbReference type="ARBA" id="ARBA00010643"/>
    </source>
</evidence>
<evidence type="ECO:0000256" key="5">
    <source>
        <dbReference type="ARBA" id="ARBA00023014"/>
    </source>
</evidence>
<organism evidence="8 9">
    <name type="scientific">Hyphobacterium marinum</name>
    <dbReference type="NCBI Taxonomy" id="3116574"/>
    <lineage>
        <taxon>Bacteria</taxon>
        <taxon>Pseudomonadati</taxon>
        <taxon>Pseudomonadota</taxon>
        <taxon>Alphaproteobacteria</taxon>
        <taxon>Maricaulales</taxon>
        <taxon>Maricaulaceae</taxon>
        <taxon>Hyphobacterium</taxon>
    </lineage>
</organism>
<sequence>MSVRRLATVQPESFSFSKESEKLVTFWMNKYPDNKKASAVIPLLWIAQKQEGWVSEPAIQLIANRLNMPRIRVYEVATFYTQFNLAPVGEHFIQVCGTTPCWLRGAGDIKSVCEKKIGPKGTVRADGKLSWNEVECLGACANAPMVQISNADGDYYYEDLTVESFTALVEKLERGETVEPGPQSDRKASEPAGEPATLTDTALFDGSKAKKISLPNAVSKSGSKPKADKAAPSATKPPAKAKARPKPVAPVASVGEEREPRLLKAAKGKADDLKRLSGVGPKLEQLLNSLGVFHFSQIAEWGADEIAWVDARLKFKGRIEREGWVEQAKALAEAK</sequence>
<evidence type="ECO:0000256" key="2">
    <source>
        <dbReference type="ARBA" id="ARBA00022714"/>
    </source>
</evidence>
<dbReference type="InterPro" id="IPR042128">
    <property type="entry name" value="NuoE_dom"/>
</dbReference>
<accession>A0ABU7M1A7</accession>
<dbReference type="Gene3D" id="1.10.10.1590">
    <property type="entry name" value="NADH-quinone oxidoreductase subunit E"/>
    <property type="match status" value="1"/>
</dbReference>
<dbReference type="PANTHER" id="PTHR10371:SF3">
    <property type="entry name" value="NADH DEHYDROGENASE [UBIQUINONE] FLAVOPROTEIN 2, MITOCHONDRIAL"/>
    <property type="match status" value="1"/>
</dbReference>